<evidence type="ECO:0000256" key="1">
    <source>
        <dbReference type="ARBA" id="ARBA00001946"/>
    </source>
</evidence>
<dbReference type="InterPro" id="IPR015797">
    <property type="entry name" value="NUDIX_hydrolase-like_dom_sf"/>
</dbReference>
<evidence type="ECO:0000256" key="2">
    <source>
        <dbReference type="ARBA" id="ARBA00022801"/>
    </source>
</evidence>
<dbReference type="EMBL" id="AEON01000002">
    <property type="protein sequence ID" value="EFT82940.1"/>
    <property type="molecule type" value="Genomic_DNA"/>
</dbReference>
<dbReference type="KEGG" id="pdo:PSDT_0067"/>
<dbReference type="InterPro" id="IPR020084">
    <property type="entry name" value="NUDIX_hydrolase_CS"/>
</dbReference>
<dbReference type="Proteomes" id="UP000004946">
    <property type="component" value="Chromosome"/>
</dbReference>
<organism evidence="4 5">
    <name type="scientific">Parascardovia denticolens DSM 10105 = JCM 12538</name>
    <dbReference type="NCBI Taxonomy" id="864564"/>
    <lineage>
        <taxon>Bacteria</taxon>
        <taxon>Bacillati</taxon>
        <taxon>Actinomycetota</taxon>
        <taxon>Actinomycetes</taxon>
        <taxon>Bifidobacteriales</taxon>
        <taxon>Bifidobacteriaceae</taxon>
        <taxon>Parascardovia</taxon>
    </lineage>
</organism>
<evidence type="ECO:0000259" key="3">
    <source>
        <dbReference type="PROSITE" id="PS51462"/>
    </source>
</evidence>
<dbReference type="InterPro" id="IPR000086">
    <property type="entry name" value="NUDIX_hydrolase_dom"/>
</dbReference>
<proteinExistence type="predicted"/>
<keyword evidence="2 4" id="KW-0378">Hydrolase</keyword>
<name>E6K2F2_PARDN</name>
<dbReference type="PROSITE" id="PS00893">
    <property type="entry name" value="NUDIX_BOX"/>
    <property type="match status" value="1"/>
</dbReference>
<dbReference type="GO" id="GO:0019693">
    <property type="term" value="P:ribose phosphate metabolic process"/>
    <property type="evidence" value="ECO:0007669"/>
    <property type="project" value="TreeGrafter"/>
</dbReference>
<comment type="cofactor">
    <cofactor evidence="1">
        <name>Mg(2+)</name>
        <dbReference type="ChEBI" id="CHEBI:18420"/>
    </cofactor>
</comment>
<reference evidence="4 5" key="1">
    <citation type="submission" date="2010-12" db="EMBL/GenBank/DDBJ databases">
        <authorList>
            <person name="Muzny D."/>
            <person name="Qin X."/>
            <person name="Buhay C."/>
            <person name="Dugan-Rocha S."/>
            <person name="Ding Y."/>
            <person name="Chen G."/>
            <person name="Hawes A."/>
            <person name="Holder M."/>
            <person name="Jhangiani S."/>
            <person name="Johnson A."/>
            <person name="Khan Z."/>
            <person name="Li Z."/>
            <person name="Liu W."/>
            <person name="Liu X."/>
            <person name="Perez L."/>
            <person name="Shen H."/>
            <person name="Wang Q."/>
            <person name="Watt J."/>
            <person name="Xi L."/>
            <person name="Xin Y."/>
            <person name="Zhou J."/>
            <person name="Deng J."/>
            <person name="Jiang H."/>
            <person name="Liu Y."/>
            <person name="Qu J."/>
            <person name="Song X.-Z."/>
            <person name="Zhang L."/>
            <person name="Villasana D."/>
            <person name="Johnson A."/>
            <person name="Liu J."/>
            <person name="Liyanage D."/>
            <person name="Lorensuhewa L."/>
            <person name="Robinson T."/>
            <person name="Song A."/>
            <person name="Song B.-B."/>
            <person name="Dinh H."/>
            <person name="Thornton R."/>
            <person name="Coyle M."/>
            <person name="Francisco L."/>
            <person name="Jackson L."/>
            <person name="Javaid M."/>
            <person name="Korchina V."/>
            <person name="Kovar C."/>
            <person name="Mata R."/>
            <person name="Mathew T."/>
            <person name="Ngo R."/>
            <person name="Nguyen L."/>
            <person name="Nguyen N."/>
            <person name="Okwuonu G."/>
            <person name="Ongeri F."/>
            <person name="Pham C."/>
            <person name="Simmons D."/>
            <person name="Wilczek-Boney K."/>
            <person name="Hale W."/>
            <person name="Jakkamsetti A."/>
            <person name="Pham P."/>
            <person name="Ruth R."/>
            <person name="San Lucas F."/>
            <person name="Warren J."/>
            <person name="Zhang J."/>
            <person name="Zhao Z."/>
            <person name="Zhou C."/>
            <person name="Zhu D."/>
            <person name="Lee S."/>
            <person name="Bess C."/>
            <person name="Blankenburg K."/>
            <person name="Forbes L."/>
            <person name="Fu Q."/>
            <person name="Gubbala S."/>
            <person name="Hirani K."/>
            <person name="Jayaseelan J.C."/>
            <person name="Lara F."/>
            <person name="Munidasa M."/>
            <person name="Palculict T."/>
            <person name="Patil S."/>
            <person name="Pu L.-L."/>
            <person name="Saada N."/>
            <person name="Tang L."/>
            <person name="Weissenberger G."/>
            <person name="Zhu Y."/>
            <person name="Hemphill L."/>
            <person name="Shang Y."/>
            <person name="Youmans B."/>
            <person name="Ayvaz T."/>
            <person name="Ross M."/>
            <person name="Santibanez J."/>
            <person name="Aqrawi P."/>
            <person name="Gross S."/>
            <person name="Joshi V."/>
            <person name="Fowler G."/>
            <person name="Nazareth L."/>
            <person name="Reid J."/>
            <person name="Worley K."/>
            <person name="Petrosino J."/>
            <person name="Highlander S."/>
            <person name="Gibbs R."/>
        </authorList>
    </citation>
    <scope>NUCLEOTIDE SEQUENCE [LARGE SCALE GENOMIC DNA]</scope>
    <source>
        <strain evidence="4 5">DSM 10105</strain>
    </source>
</reference>
<dbReference type="HOGENOM" id="CLU_062658_5_2_11"/>
<sequence length="218" mass="23858">MPGEGDDPSSAFQAQILSSERLFTGKVFSVNRCQVKLSGIGETKAHPDVITRDLVEHAPCVVMLVHDVPGDLYFLQYEYRIGAGGFVPGLPAGFIDPSEGAEAAMLREIREETGVVPEPDGYWVDPAGDFYSSEGMSDELAHIAVIHLTRWKQGEQDLDQSEYIQGGWVSWEWLLTAGVTASNSVIAIQHERIRRILAKEADGKPTAHKPSKGLRVGL</sequence>
<dbReference type="Gene3D" id="3.90.79.10">
    <property type="entry name" value="Nucleoside Triphosphate Pyrophosphohydrolase"/>
    <property type="match status" value="1"/>
</dbReference>
<dbReference type="eggNOG" id="COG0494">
    <property type="taxonomic scope" value="Bacteria"/>
</dbReference>
<keyword evidence="5" id="KW-1185">Reference proteome</keyword>
<accession>E6K2F2</accession>
<dbReference type="SUPFAM" id="SSF55811">
    <property type="entry name" value="Nudix"/>
    <property type="match status" value="1"/>
</dbReference>
<evidence type="ECO:0000313" key="5">
    <source>
        <dbReference type="Proteomes" id="UP000004946"/>
    </source>
</evidence>
<dbReference type="GO" id="GO:0006753">
    <property type="term" value="P:nucleoside phosphate metabolic process"/>
    <property type="evidence" value="ECO:0007669"/>
    <property type="project" value="TreeGrafter"/>
</dbReference>
<dbReference type="Pfam" id="PF00293">
    <property type="entry name" value="NUDIX"/>
    <property type="match status" value="1"/>
</dbReference>
<gene>
    <name evidence="4" type="ORF">HMPREF0620_1625</name>
</gene>
<dbReference type="PATRIC" id="fig|864564.6.peg.75"/>
<dbReference type="RefSeq" id="WP_006290806.1">
    <property type="nucleotide sequence ID" value="NZ_AP012333.1"/>
</dbReference>
<dbReference type="PANTHER" id="PTHR11839:SF18">
    <property type="entry name" value="NUDIX HYDROLASE DOMAIN-CONTAINING PROTEIN"/>
    <property type="match status" value="1"/>
</dbReference>
<feature type="domain" description="Nudix hydrolase" evidence="3">
    <location>
        <begin position="55"/>
        <end position="192"/>
    </location>
</feature>
<dbReference type="CDD" id="cd03424">
    <property type="entry name" value="NUDIX_ADPRase_Nudt5_UGPPase_Nudt14"/>
    <property type="match status" value="1"/>
</dbReference>
<comment type="caution">
    <text evidence="4">The sequence shown here is derived from an EMBL/GenBank/DDBJ whole genome shotgun (WGS) entry which is preliminary data.</text>
</comment>
<protein>
    <submittedName>
        <fullName evidence="4">Hydrolase, NUDIX family</fullName>
    </submittedName>
</protein>
<evidence type="ECO:0000313" key="4">
    <source>
        <dbReference type="EMBL" id="EFT82940.1"/>
    </source>
</evidence>
<dbReference type="PANTHER" id="PTHR11839">
    <property type="entry name" value="UDP/ADP-SUGAR PYROPHOSPHATASE"/>
    <property type="match status" value="1"/>
</dbReference>
<dbReference type="AlphaFoldDB" id="E6K2F2"/>
<dbReference type="GO" id="GO:0016787">
    <property type="term" value="F:hydrolase activity"/>
    <property type="evidence" value="ECO:0007669"/>
    <property type="project" value="UniProtKB-KW"/>
</dbReference>
<dbReference type="PROSITE" id="PS51462">
    <property type="entry name" value="NUDIX"/>
    <property type="match status" value="1"/>
</dbReference>